<feature type="binding site" evidence="4">
    <location>
        <position position="393"/>
    </location>
    <ligand>
        <name>S-adenosyl-L-methionine</name>
        <dbReference type="ChEBI" id="CHEBI:59789"/>
    </ligand>
</feature>
<dbReference type="PANTHER" id="PTHR11061:SF45">
    <property type="match status" value="1"/>
</dbReference>
<keyword evidence="1 4" id="KW-0489">Methyltransferase</keyword>
<feature type="domain" description="TRAM" evidence="6">
    <location>
        <begin position="12"/>
        <end position="70"/>
    </location>
</feature>
<dbReference type="AlphaFoldDB" id="A0A0R1LX77"/>
<sequence length="463" mass="52894">MVADYRDKNKQLIKVGQCFPLTIKRLGINGEGIGYYKHKVIFVAGALVQEVIVAEIISVRPNYATAKIHRIRKRSQDRIEKKDQYDVGGIELEHLRYTQQLEFKRDVIRQSLEKFKPTGYKTYKLLPTIGMQTPFEYRNKAQFQVRKNQQGQVIAGLYRRNSHDLVALPTFSTQRPLTMQIMRTVCEILQELEIPIYDEKKNSGIIKTLVVRESWAEKNAQLTFITNSTKLPHKKQLLEKVASRLPMIVSVMQNINQGRASLVWGDKTLCLAGKDYLLEKLGNIQFKLSAQAFFQLNPEQTEKMYLEIKKALALKKDELLIDAYCGAGTIGLFVAEQAKEVRGMDIVAAAIADARFNARLNGYTNTQYVTGKAEEVIPKWVEEGLVPHALVVDPPRTGLDKRLIKTILEVKPTKFVYVSCNPSTLARDLVQLTRVYRVDYIQSIDMFPQTARCEAVVKLIRKK</sequence>
<name>A0A0R1LX77_9LACO</name>
<dbReference type="GO" id="GO:0070041">
    <property type="term" value="F:rRNA (uridine-C5-)-methyltransferase activity"/>
    <property type="evidence" value="ECO:0007669"/>
    <property type="project" value="TreeGrafter"/>
</dbReference>
<keyword evidence="2 4" id="KW-0808">Transferase</keyword>
<protein>
    <submittedName>
        <fullName evidence="7">tRNA (Uracil-5-)-methyltransferase</fullName>
    </submittedName>
</protein>
<dbReference type="Gene3D" id="3.40.50.150">
    <property type="entry name" value="Vaccinia Virus protein VP39"/>
    <property type="match status" value="1"/>
</dbReference>
<dbReference type="Gene3D" id="2.40.50.140">
    <property type="entry name" value="Nucleic acid-binding proteins"/>
    <property type="match status" value="1"/>
</dbReference>
<proteinExistence type="inferred from homology"/>
<feature type="active site" description="Nucleophile" evidence="4">
    <location>
        <position position="420"/>
    </location>
</feature>
<dbReference type="NCBIfam" id="TIGR00479">
    <property type="entry name" value="rumA"/>
    <property type="match status" value="1"/>
</dbReference>
<evidence type="ECO:0000259" key="6">
    <source>
        <dbReference type="PROSITE" id="PS50926"/>
    </source>
</evidence>
<comment type="similarity">
    <text evidence="4">Belongs to the class I-like SAM-binding methyltransferase superfamily. RNA M5U methyltransferase family.</text>
</comment>
<accession>A0A0R1LX77</accession>
<dbReference type="STRING" id="1423731.FC81_GL000040"/>
<dbReference type="RefSeq" id="WP_057746278.1">
    <property type="nucleotide sequence ID" value="NZ_AZEF01000053.1"/>
</dbReference>
<feature type="binding site" evidence="4">
    <location>
        <position position="295"/>
    </location>
    <ligand>
        <name>S-adenosyl-L-methionine</name>
        <dbReference type="ChEBI" id="CHEBI:59789"/>
    </ligand>
</feature>
<evidence type="ECO:0000256" key="4">
    <source>
        <dbReference type="PROSITE-ProRule" id="PRU01024"/>
    </source>
</evidence>
<evidence type="ECO:0000256" key="3">
    <source>
        <dbReference type="ARBA" id="ARBA00022691"/>
    </source>
</evidence>
<dbReference type="PROSITE" id="PS51687">
    <property type="entry name" value="SAM_MT_RNA_M5U"/>
    <property type="match status" value="1"/>
</dbReference>
<dbReference type="SUPFAM" id="SSF53335">
    <property type="entry name" value="S-adenosyl-L-methionine-dependent methyltransferases"/>
    <property type="match status" value="1"/>
</dbReference>
<dbReference type="InterPro" id="IPR012340">
    <property type="entry name" value="NA-bd_OB-fold"/>
</dbReference>
<evidence type="ECO:0000256" key="1">
    <source>
        <dbReference type="ARBA" id="ARBA00022603"/>
    </source>
</evidence>
<evidence type="ECO:0000313" key="7">
    <source>
        <dbReference type="EMBL" id="KRL00263.1"/>
    </source>
</evidence>
<dbReference type="PANTHER" id="PTHR11061">
    <property type="entry name" value="RNA M5U METHYLTRANSFERASE"/>
    <property type="match status" value="1"/>
</dbReference>
<gene>
    <name evidence="7" type="ORF">FC81_GL000040</name>
</gene>
<dbReference type="InterPro" id="IPR002792">
    <property type="entry name" value="TRAM_dom"/>
</dbReference>
<comment type="caution">
    <text evidence="7">The sequence shown here is derived from an EMBL/GenBank/DDBJ whole genome shotgun (WGS) entry which is preliminary data.</text>
</comment>
<dbReference type="PROSITE" id="PS01230">
    <property type="entry name" value="TRMA_1"/>
    <property type="match status" value="1"/>
</dbReference>
<dbReference type="FunFam" id="2.40.50.1070:FF:000003">
    <property type="entry name" value="23S rRNA (Uracil-5-)-methyltransferase RumA"/>
    <property type="match status" value="1"/>
</dbReference>
<dbReference type="InterPro" id="IPR030390">
    <property type="entry name" value="MeTrfase_TrmA_AS"/>
</dbReference>
<feature type="binding site" evidence="4">
    <location>
        <position position="345"/>
    </location>
    <ligand>
        <name>S-adenosyl-L-methionine</name>
        <dbReference type="ChEBI" id="CHEBI:59789"/>
    </ligand>
</feature>
<dbReference type="GO" id="GO:0070475">
    <property type="term" value="P:rRNA base methylation"/>
    <property type="evidence" value="ECO:0007669"/>
    <property type="project" value="TreeGrafter"/>
</dbReference>
<evidence type="ECO:0000256" key="2">
    <source>
        <dbReference type="ARBA" id="ARBA00022679"/>
    </source>
</evidence>
<dbReference type="Proteomes" id="UP000051621">
    <property type="component" value="Unassembled WGS sequence"/>
</dbReference>
<dbReference type="FunFam" id="3.40.50.150:FF:000009">
    <property type="entry name" value="23S rRNA (Uracil(1939)-C(5))-methyltransferase RlmD"/>
    <property type="match status" value="1"/>
</dbReference>
<feature type="active site" evidence="5">
    <location>
        <position position="420"/>
    </location>
</feature>
<dbReference type="OrthoDB" id="9804590at2"/>
<dbReference type="Gene3D" id="2.40.50.1070">
    <property type="match status" value="1"/>
</dbReference>
<dbReference type="Pfam" id="PF05958">
    <property type="entry name" value="tRNA_U5-meth_tr"/>
    <property type="match status" value="1"/>
</dbReference>
<evidence type="ECO:0000313" key="8">
    <source>
        <dbReference type="Proteomes" id="UP000051621"/>
    </source>
</evidence>
<dbReference type="InterPro" id="IPR029063">
    <property type="entry name" value="SAM-dependent_MTases_sf"/>
</dbReference>
<dbReference type="PROSITE" id="PS50926">
    <property type="entry name" value="TRAM"/>
    <property type="match status" value="1"/>
</dbReference>
<dbReference type="Pfam" id="PF01938">
    <property type="entry name" value="TRAM"/>
    <property type="match status" value="1"/>
</dbReference>
<dbReference type="SUPFAM" id="SSF50249">
    <property type="entry name" value="Nucleic acid-binding proteins"/>
    <property type="match status" value="1"/>
</dbReference>
<organism evidence="7 8">
    <name type="scientific">Liquorilactobacillus capillatus DSM 19910</name>
    <dbReference type="NCBI Taxonomy" id="1423731"/>
    <lineage>
        <taxon>Bacteria</taxon>
        <taxon>Bacillati</taxon>
        <taxon>Bacillota</taxon>
        <taxon>Bacilli</taxon>
        <taxon>Lactobacillales</taxon>
        <taxon>Lactobacillaceae</taxon>
        <taxon>Liquorilactobacillus</taxon>
    </lineage>
</organism>
<feature type="binding site" evidence="4">
    <location>
        <position position="324"/>
    </location>
    <ligand>
        <name>S-adenosyl-L-methionine</name>
        <dbReference type="ChEBI" id="CHEBI:59789"/>
    </ligand>
</feature>
<dbReference type="EMBL" id="AZEF01000053">
    <property type="protein sequence ID" value="KRL00263.1"/>
    <property type="molecule type" value="Genomic_DNA"/>
</dbReference>
<reference evidence="7 8" key="1">
    <citation type="journal article" date="2015" name="Genome Announc.">
        <title>Expanding the biotechnology potential of lactobacilli through comparative genomics of 213 strains and associated genera.</title>
        <authorList>
            <person name="Sun Z."/>
            <person name="Harris H.M."/>
            <person name="McCann A."/>
            <person name="Guo C."/>
            <person name="Argimon S."/>
            <person name="Zhang W."/>
            <person name="Yang X."/>
            <person name="Jeffery I.B."/>
            <person name="Cooney J.C."/>
            <person name="Kagawa T.F."/>
            <person name="Liu W."/>
            <person name="Song Y."/>
            <person name="Salvetti E."/>
            <person name="Wrobel A."/>
            <person name="Rasinkangas P."/>
            <person name="Parkhill J."/>
            <person name="Rea M.C."/>
            <person name="O'Sullivan O."/>
            <person name="Ritari J."/>
            <person name="Douillard F.P."/>
            <person name="Paul Ross R."/>
            <person name="Yang R."/>
            <person name="Briner A.E."/>
            <person name="Felis G.E."/>
            <person name="de Vos W.M."/>
            <person name="Barrangou R."/>
            <person name="Klaenhammer T.R."/>
            <person name="Caufield P.W."/>
            <person name="Cui Y."/>
            <person name="Zhang H."/>
            <person name="O'Toole P.W."/>
        </authorList>
    </citation>
    <scope>NUCLEOTIDE SEQUENCE [LARGE SCALE GENOMIC DNA]</scope>
    <source>
        <strain evidence="7 8">DSM 19910</strain>
    </source>
</reference>
<dbReference type="InterPro" id="IPR010280">
    <property type="entry name" value="U5_MeTrfase_fam"/>
</dbReference>
<keyword evidence="8" id="KW-1185">Reference proteome</keyword>
<keyword evidence="3 4" id="KW-0949">S-adenosyl-L-methionine</keyword>
<evidence type="ECO:0000256" key="5">
    <source>
        <dbReference type="PROSITE-ProRule" id="PRU10015"/>
    </source>
</evidence>
<dbReference type="PATRIC" id="fig|1423731.3.peg.43"/>